<dbReference type="GO" id="GO:1904294">
    <property type="term" value="P:positive regulation of ERAD pathway"/>
    <property type="evidence" value="ECO:0007669"/>
    <property type="project" value="TreeGrafter"/>
</dbReference>
<dbReference type="Pfam" id="PF09746">
    <property type="entry name" value="Membralin"/>
    <property type="match status" value="2"/>
</dbReference>
<dbReference type="Proteomes" id="UP000070412">
    <property type="component" value="Unassembled WGS sequence"/>
</dbReference>
<feature type="compositionally biased region" description="Low complexity" evidence="1">
    <location>
        <begin position="80"/>
        <end position="100"/>
    </location>
</feature>
<gene>
    <name evidence="3" type="primary">SSS_406g</name>
    <name evidence="3" type="ORF">SSS_406</name>
</gene>
<proteinExistence type="predicted"/>
<evidence type="ECO:0000313" key="3">
    <source>
        <dbReference type="EMBL" id="KAF7488214.1"/>
    </source>
</evidence>
<evidence type="ECO:0000256" key="1">
    <source>
        <dbReference type="SAM" id="MobiDB-lite"/>
    </source>
</evidence>
<dbReference type="PANTHER" id="PTHR21650:SF4">
    <property type="entry name" value="MEMBRALIN"/>
    <property type="match status" value="1"/>
</dbReference>
<keyword evidence="2" id="KW-0472">Membrane</keyword>
<dbReference type="OrthoDB" id="6779347at2759"/>
<dbReference type="AlphaFoldDB" id="A0A834QZC5"/>
<feature type="transmembrane region" description="Helical" evidence="2">
    <location>
        <begin position="713"/>
        <end position="733"/>
    </location>
</feature>
<feature type="region of interest" description="Disordered" evidence="1">
    <location>
        <begin position="178"/>
        <end position="278"/>
    </location>
</feature>
<evidence type="ECO:0000256" key="2">
    <source>
        <dbReference type="SAM" id="Phobius"/>
    </source>
</evidence>
<reference evidence="5" key="1">
    <citation type="journal article" date="2020" name="PLoS Negl. Trop. Dis.">
        <title>High-quality nuclear genome for Sarcoptes scabiei-A critical resource for a neglected parasite.</title>
        <authorList>
            <person name="Korhonen P.K."/>
            <person name="Gasser R.B."/>
            <person name="Ma G."/>
            <person name="Wang T."/>
            <person name="Stroehlein A.J."/>
            <person name="Young N.D."/>
            <person name="Ang C.S."/>
            <person name="Fernando D.D."/>
            <person name="Lu H.C."/>
            <person name="Taylor S."/>
            <person name="Reynolds S.L."/>
            <person name="Mofiz E."/>
            <person name="Najaraj S.H."/>
            <person name="Gowda H."/>
            <person name="Madugundu A."/>
            <person name="Renuse S."/>
            <person name="Holt D."/>
            <person name="Pandey A."/>
            <person name="Papenfuss A.T."/>
            <person name="Fischer K."/>
        </authorList>
    </citation>
    <scope>NUCLEOTIDE SEQUENCE [LARGE SCALE GENOMIC DNA]</scope>
</reference>
<feature type="compositionally biased region" description="Polar residues" evidence="1">
    <location>
        <begin position="224"/>
        <end position="247"/>
    </location>
</feature>
<feature type="compositionally biased region" description="Low complexity" evidence="1">
    <location>
        <begin position="194"/>
        <end position="216"/>
    </location>
</feature>
<feature type="transmembrane region" description="Helical" evidence="2">
    <location>
        <begin position="690"/>
        <end position="707"/>
    </location>
</feature>
<feature type="transmembrane region" description="Helical" evidence="2">
    <location>
        <begin position="587"/>
        <end position="606"/>
    </location>
</feature>
<sequence length="753" mass="86585">MASQPSNLESSRTASSSGNVVSESSSDLNDVNSARQITSSPSSTSRATEELDQSSSNLFMNRLLNVVRYLNRFRSNSDPNRSQASSSNTSDDSRNLSSNSNEIHLIGENIRSRLEIDQIIQQLNDEFNRNRSIYSSNVRNLSSFDPILVIGNNINRANSTSNVVVDRIYTTLSERLNSNSARTEQNDEIVSENSSQSSRPVTSSSSTSTTNTSTDTSIHDLGSDPQSPFVTLPSSNQQSEQIQTESQHSLSHNSTNISSNIDNNQESSSTSSNIHHARSERLENRPVFVLNVQINNSRGSNHAMSPNLNPIDHIHNTVPLTNNNPDRVFANFYARQRVYSMLLIRIALLYSVSVPKFLRCFIEYLVLLMAVICFALLIHMHIIFIRSPLTCLDHVKHTWPRNGIIRVEIGDSDRTPQPIKNFEIETPNKTYTKTGHIIYPMTYNQYFNHIYKFAINEREAFSLNDSIKKDDHRDESTLDDPIFKLNTVWPDPYIIEYSLEYGLLRLSETMREHYKVPVMRVILNPVKDKCFGDSMAKFMLHNFLGYDDVLIGSIKQLAENENNKGFVRNVVTGEHFRFVNVWMTRTSYLAAAFIMFIFTLFVSMLIRYSHQQVFVFVSEFLRSLELQQPARRISFLGVSLITVILALIGMETIMYEFFSDSSITFHIIIMVWVADHFDSLAVQSRITRRYFLRFFYLYQFVFYAYHYRFNGQYSGLALLTTMLFTYHSMIYFFHHFELPLLRAAFQHSQNRND</sequence>
<organism evidence="3">
    <name type="scientific">Sarcoptes scabiei</name>
    <name type="common">Itch mite</name>
    <name type="synonym">Acarus scabiei</name>
    <dbReference type="NCBI Taxonomy" id="52283"/>
    <lineage>
        <taxon>Eukaryota</taxon>
        <taxon>Metazoa</taxon>
        <taxon>Ecdysozoa</taxon>
        <taxon>Arthropoda</taxon>
        <taxon>Chelicerata</taxon>
        <taxon>Arachnida</taxon>
        <taxon>Acari</taxon>
        <taxon>Acariformes</taxon>
        <taxon>Sarcoptiformes</taxon>
        <taxon>Astigmata</taxon>
        <taxon>Psoroptidia</taxon>
        <taxon>Sarcoptoidea</taxon>
        <taxon>Sarcoptidae</taxon>
        <taxon>Sarcoptinae</taxon>
        <taxon>Sarcoptes</taxon>
    </lineage>
</organism>
<name>A0A834QZC5_SARSC</name>
<reference evidence="3" key="2">
    <citation type="submission" date="2020-01" db="EMBL/GenBank/DDBJ databases">
        <authorList>
            <person name="Korhonen P.K.K."/>
            <person name="Guangxu M.G."/>
            <person name="Wang T.W."/>
            <person name="Stroehlein A.J.S."/>
            <person name="Young N.D."/>
            <person name="Ang C.-S.A."/>
            <person name="Fernando D.W.F."/>
            <person name="Lu H.L."/>
            <person name="Taylor S.T."/>
            <person name="Ehtesham M.E.M."/>
            <person name="Najaraj S.H.N."/>
            <person name="Harsha G.H.G."/>
            <person name="Madugundu A.M."/>
            <person name="Renuse S.R."/>
            <person name="Holt D.H."/>
            <person name="Pandey A.P."/>
            <person name="Papenfuss A.P."/>
            <person name="Gasser R.B.G."/>
            <person name="Fischer K.F."/>
        </authorList>
    </citation>
    <scope>NUCLEOTIDE SEQUENCE</scope>
    <source>
        <strain evidence="3">SSS_KF_BRIS2020</strain>
    </source>
</reference>
<keyword evidence="5" id="KW-1185">Reference proteome</keyword>
<evidence type="ECO:0000313" key="4">
    <source>
        <dbReference type="EnsemblMetazoa" id="KAF7488214.1"/>
    </source>
</evidence>
<dbReference type="InterPro" id="IPR019144">
    <property type="entry name" value="Membralin"/>
</dbReference>
<feature type="compositionally biased region" description="Low complexity" evidence="1">
    <location>
        <begin position="248"/>
        <end position="264"/>
    </location>
</feature>
<feature type="compositionally biased region" description="Polar residues" evidence="1">
    <location>
        <begin position="265"/>
        <end position="274"/>
    </location>
</feature>
<reference evidence="4" key="3">
    <citation type="submission" date="2022-06" db="UniProtKB">
        <authorList>
            <consortium name="EnsemblMetazoa"/>
        </authorList>
    </citation>
    <scope>IDENTIFICATION</scope>
</reference>
<feature type="transmembrane region" description="Helical" evidence="2">
    <location>
        <begin position="365"/>
        <end position="384"/>
    </location>
</feature>
<feature type="transmembrane region" description="Helical" evidence="2">
    <location>
        <begin position="338"/>
        <end position="358"/>
    </location>
</feature>
<protein>
    <submittedName>
        <fullName evidence="3">Membralin</fullName>
    </submittedName>
</protein>
<dbReference type="GO" id="GO:0034976">
    <property type="term" value="P:response to endoplasmic reticulum stress"/>
    <property type="evidence" value="ECO:0007669"/>
    <property type="project" value="TreeGrafter"/>
</dbReference>
<keyword evidence="2" id="KW-0812">Transmembrane</keyword>
<keyword evidence="2" id="KW-1133">Transmembrane helix</keyword>
<feature type="region of interest" description="Disordered" evidence="1">
    <location>
        <begin position="75"/>
        <end position="100"/>
    </location>
</feature>
<feature type="transmembrane region" description="Helical" evidence="2">
    <location>
        <begin position="633"/>
        <end position="655"/>
    </location>
</feature>
<accession>A0A834QZC5</accession>
<dbReference type="EMBL" id="WVUK01000066">
    <property type="protein sequence ID" value="KAF7488214.1"/>
    <property type="molecule type" value="Genomic_DNA"/>
</dbReference>
<feature type="compositionally biased region" description="Polar residues" evidence="1">
    <location>
        <begin position="1"/>
        <end position="14"/>
    </location>
</feature>
<dbReference type="PANTHER" id="PTHR21650">
    <property type="entry name" value="MEMBRALIN/KINETOCHORE PROTEIN NUF2"/>
    <property type="match status" value="1"/>
</dbReference>
<feature type="compositionally biased region" description="Polar residues" evidence="1">
    <location>
        <begin position="27"/>
        <end position="46"/>
    </location>
</feature>
<dbReference type="GO" id="GO:0005783">
    <property type="term" value="C:endoplasmic reticulum"/>
    <property type="evidence" value="ECO:0007669"/>
    <property type="project" value="TreeGrafter"/>
</dbReference>
<dbReference type="EnsemblMetazoa" id="SSS_406s_mrna">
    <property type="protein sequence ID" value="KAF7488214.1"/>
    <property type="gene ID" value="SSS_406"/>
</dbReference>
<feature type="region of interest" description="Disordered" evidence="1">
    <location>
        <begin position="1"/>
        <end position="53"/>
    </location>
</feature>
<evidence type="ECO:0000313" key="5">
    <source>
        <dbReference type="Proteomes" id="UP000070412"/>
    </source>
</evidence>
<feature type="compositionally biased region" description="Low complexity" evidence="1">
    <location>
        <begin position="15"/>
        <end position="26"/>
    </location>
</feature>